<keyword evidence="1" id="KW-0489">Methyltransferase</keyword>
<dbReference type="AlphaFoldDB" id="A0A3P1XU17"/>
<dbReference type="OrthoDB" id="1523195at2"/>
<protein>
    <submittedName>
        <fullName evidence="1">Class I SAM-dependent methyltransferase</fullName>
    </submittedName>
</protein>
<proteinExistence type="predicted"/>
<dbReference type="Proteomes" id="UP000278609">
    <property type="component" value="Unassembled WGS sequence"/>
</dbReference>
<name>A0A3P1XU17_TANFO</name>
<dbReference type="Gene3D" id="3.40.50.150">
    <property type="entry name" value="Vaccinia Virus protein VP39"/>
    <property type="match status" value="1"/>
</dbReference>
<dbReference type="InterPro" id="IPR029063">
    <property type="entry name" value="SAM-dependent_MTases_sf"/>
</dbReference>
<evidence type="ECO:0000313" key="1">
    <source>
        <dbReference type="EMBL" id="RRD61417.1"/>
    </source>
</evidence>
<reference evidence="1 2" key="1">
    <citation type="submission" date="2018-11" db="EMBL/GenBank/DDBJ databases">
        <title>Genomes From Bacteria Associated with the Canine Oral Cavity: a Test Case for Automated Genome-Based Taxonomic Assignment.</title>
        <authorList>
            <person name="Coil D.A."/>
            <person name="Jospin G."/>
            <person name="Darling A.E."/>
            <person name="Wallis C."/>
            <person name="Davis I.J."/>
            <person name="Harris S."/>
            <person name="Eisen J.A."/>
            <person name="Holcombe L.J."/>
            <person name="O'Flynn C."/>
        </authorList>
    </citation>
    <scope>NUCLEOTIDE SEQUENCE [LARGE SCALE GENOMIC DNA]</scope>
    <source>
        <strain evidence="1 2">OH2617_COT-023</strain>
    </source>
</reference>
<gene>
    <name evidence="1" type="ORF">EII40_06080</name>
</gene>
<dbReference type="CDD" id="cd02440">
    <property type="entry name" value="AdoMet_MTases"/>
    <property type="match status" value="1"/>
</dbReference>
<dbReference type="EMBL" id="RQYS01000022">
    <property type="protein sequence ID" value="RRD61417.1"/>
    <property type="molecule type" value="Genomic_DNA"/>
</dbReference>
<comment type="caution">
    <text evidence="1">The sequence shown here is derived from an EMBL/GenBank/DDBJ whole genome shotgun (WGS) entry which is preliminary data.</text>
</comment>
<dbReference type="Pfam" id="PF13489">
    <property type="entry name" value="Methyltransf_23"/>
    <property type="match status" value="1"/>
</dbReference>
<keyword evidence="1" id="KW-0808">Transferase</keyword>
<evidence type="ECO:0000313" key="2">
    <source>
        <dbReference type="Proteomes" id="UP000278609"/>
    </source>
</evidence>
<dbReference type="SUPFAM" id="SSF53335">
    <property type="entry name" value="S-adenosyl-L-methionine-dependent methyltransferases"/>
    <property type="match status" value="1"/>
</dbReference>
<sequence>MNNNLTDRSFWKTYWKNYQYGKVPQKMFFDRFLPKDLKNKSFIEIGGFPGTMSVYFHKKYGCSVSLLDFYIDEEMVRETERINGVKPHTVSCIEQDFFHFSTENRYDFVFSLGFIEHFNDTEDVIRRHVDLLAPNGVLLITLPNLLGLNGWIQRRFDKENYDAHNLKSMEIDRLKKIMATFSLKDLRVEYTRKPIVWLEPKAKTSPMIRRVIKIISYAIKLFPIKGRWLSPYIVIAARK</sequence>
<accession>A0A3P1XU17</accession>
<organism evidence="1 2">
    <name type="scientific">Tannerella forsythia</name>
    <name type="common">Bacteroides forsythus</name>
    <dbReference type="NCBI Taxonomy" id="28112"/>
    <lineage>
        <taxon>Bacteria</taxon>
        <taxon>Pseudomonadati</taxon>
        <taxon>Bacteroidota</taxon>
        <taxon>Bacteroidia</taxon>
        <taxon>Bacteroidales</taxon>
        <taxon>Tannerellaceae</taxon>
        <taxon>Tannerella</taxon>
    </lineage>
</organism>
<dbReference type="GO" id="GO:0008168">
    <property type="term" value="F:methyltransferase activity"/>
    <property type="evidence" value="ECO:0007669"/>
    <property type="project" value="UniProtKB-KW"/>
</dbReference>
<dbReference type="RefSeq" id="WP_124751391.1">
    <property type="nucleotide sequence ID" value="NZ_RQYS01000022.1"/>
</dbReference>
<dbReference type="GO" id="GO:0032259">
    <property type="term" value="P:methylation"/>
    <property type="evidence" value="ECO:0007669"/>
    <property type="project" value="UniProtKB-KW"/>
</dbReference>